<gene>
    <name evidence="1" type="ORF">BDR25DRAFT_368132</name>
</gene>
<evidence type="ECO:0000313" key="2">
    <source>
        <dbReference type="Proteomes" id="UP000799755"/>
    </source>
</evidence>
<dbReference type="EMBL" id="MU003505">
    <property type="protein sequence ID" value="KAF2471322.1"/>
    <property type="molecule type" value="Genomic_DNA"/>
</dbReference>
<protein>
    <submittedName>
        <fullName evidence="1">Uncharacterized protein</fullName>
    </submittedName>
</protein>
<reference evidence="1" key="1">
    <citation type="journal article" date="2020" name="Stud. Mycol.">
        <title>101 Dothideomycetes genomes: a test case for predicting lifestyles and emergence of pathogens.</title>
        <authorList>
            <person name="Haridas S."/>
            <person name="Albert R."/>
            <person name="Binder M."/>
            <person name="Bloem J."/>
            <person name="Labutti K."/>
            <person name="Salamov A."/>
            <person name="Andreopoulos B."/>
            <person name="Baker S."/>
            <person name="Barry K."/>
            <person name="Bills G."/>
            <person name="Bluhm B."/>
            <person name="Cannon C."/>
            <person name="Castanera R."/>
            <person name="Culley D."/>
            <person name="Daum C."/>
            <person name="Ezra D."/>
            <person name="Gonzalez J."/>
            <person name="Henrissat B."/>
            <person name="Kuo A."/>
            <person name="Liang C."/>
            <person name="Lipzen A."/>
            <person name="Lutzoni F."/>
            <person name="Magnuson J."/>
            <person name="Mondo S."/>
            <person name="Nolan M."/>
            <person name="Ohm R."/>
            <person name="Pangilinan J."/>
            <person name="Park H.-J."/>
            <person name="Ramirez L."/>
            <person name="Alfaro M."/>
            <person name="Sun H."/>
            <person name="Tritt A."/>
            <person name="Yoshinaga Y."/>
            <person name="Zwiers L.-H."/>
            <person name="Turgeon B."/>
            <person name="Goodwin S."/>
            <person name="Spatafora J."/>
            <person name="Crous P."/>
            <person name="Grigoriev I."/>
        </authorList>
    </citation>
    <scope>NUCLEOTIDE SEQUENCE</scope>
    <source>
        <strain evidence="1">ATCC 200398</strain>
    </source>
</reference>
<sequence>MADPASLQVFSHDILPKTSEWHFRDSIEIPRDLGQYCKTNSAIEFKQDGQDVSFCVLVSAGCSHIAAVEVYPLDKSIKVTSFHSKDGLKPKWTVTHHGREGEFPTSQSTSRYDTDHMDGGITEDGEAVLLVYRPRGGATVAYLVNADGFTLRKPPSDTALRYSTPNGSLSEDSEYLFYTRDGTPWGKSGEAKVVEAYSIRHLARMRAVTFAFGDGQHLRNTCLHRPLRVRGTIYMGINTSDFGGEGIGRGSPPLIVSSDKKLHWNFDEIDIMRSGSNISISPDDSSMFYIGADSAMLYHWDLRNPSLKPLGSVRLPGVEYSQYRKWVIHGKETSIKDAIAEQTHAVRFSSNSKVITVVTLNNKELVINALLAFNLQVIFHEKVAHPLRPSLSGLPEPNPLPQWTQLLPLRIGFNDDTGLTIFAMYPADITRTPNGLLRLWGVSGILISLPKALEKIKMVEDYFDSSADRLLKLVKAVDNKEVNPVCRFGWKPGVVDRNDPDAFELEHGQLPNPTSLEQMWQQDFYEKVFAQPGSSVRMNSSPELWRFFLPQLFSFTYPWNQAQRVSVFGVVMKNEYHLIVIGPSPISPEQTVIRALYATDIKISGDGKEQIELYKSYPNFFLRVSYLGDRPGGYSGAPMPIPRWTIISPHFLEEDAWYDTFIIHRGAHVTMPSNWSQTPNPALMSTANYYAYFKPYTFVVQDNANYGHRDRSAYVLPKYLLWREYGLRGLRKGNPNDIFFGGGRFADSVGSYLQIYKDQTYDDTNPLYPGIFALACNADHRAQKTQHVDAFFRRLHQDDRCLLENSHAVSHTLPLACRTRPIATLSFMRHVALFQFKVNNIGPVAVKNGATQSKVARYDGKWGVFYHSLGDLKNMIQNVWKNLYGIQAEPNSSHVTLPLPGFCSFTHKLYRPPPVSASPFNDRDDSFWEFVRATMPTTEDDKFPRWEVWIHSAVKKSGRGPSSPFTRLVEEILDMKDRETQLSFLRVIWLEKLLAWKMRTFGLWLYLTRTALPMLVLFSVHLTIAVLLTAGGDYDTKRIPGSIILLAVVEALVACFVLSVKLRQLYRVPQLFFGSFFNYIDATAVSLGLTTFFLVVSKKAPSRSFLGFSTLLIWIASILMLRIYRPLGMLLLLLTETFQEVFSFLALLFFIILGFAFVPFLLLRNLNIDQPTDNPFSTFPLAFGQMLNFISSDYGALEPYQSSSTSIRTLRALYIVIITIFFLNTLIAMLNLKIKRADKNAENLYHLQMASLQVEIELGLLSASERSRRDWFPEWFSYSMTETEKRVWNDYLEKNPLKWTEENSFGEDKDHAPLVPVEQPPKTQVDARSTTTAGQSSSTVSRRNTKLSEPLPQSGGGSVEVGQQQETIPISASQTPTASSFSSTRPTPNPAPPPQGNDSEPLLQSQSPPEASTPAPPQNSKPTSATEHPCKICAQPGHLCTSCRLVAYCSKEHQKQDWKAHKKDCKGKGKV</sequence>
<dbReference type="Proteomes" id="UP000799755">
    <property type="component" value="Unassembled WGS sequence"/>
</dbReference>
<evidence type="ECO:0000313" key="1">
    <source>
        <dbReference type="EMBL" id="KAF2471322.1"/>
    </source>
</evidence>
<proteinExistence type="predicted"/>
<keyword evidence="2" id="KW-1185">Reference proteome</keyword>
<comment type="caution">
    <text evidence="1">The sequence shown here is derived from an EMBL/GenBank/DDBJ whole genome shotgun (WGS) entry which is preliminary data.</text>
</comment>
<organism evidence="1 2">
    <name type="scientific">Lindgomyces ingoldianus</name>
    <dbReference type="NCBI Taxonomy" id="673940"/>
    <lineage>
        <taxon>Eukaryota</taxon>
        <taxon>Fungi</taxon>
        <taxon>Dikarya</taxon>
        <taxon>Ascomycota</taxon>
        <taxon>Pezizomycotina</taxon>
        <taxon>Dothideomycetes</taxon>
        <taxon>Pleosporomycetidae</taxon>
        <taxon>Pleosporales</taxon>
        <taxon>Lindgomycetaceae</taxon>
        <taxon>Lindgomyces</taxon>
    </lineage>
</organism>
<name>A0ACB6QYZ8_9PLEO</name>
<accession>A0ACB6QYZ8</accession>